<accession>A0A9N8KVL7</accession>
<dbReference type="PANTHER" id="PTHR10773:SF19">
    <property type="match status" value="1"/>
</dbReference>
<gene>
    <name evidence="1" type="ORF">CINC_LOCUS12314</name>
</gene>
<dbReference type="Proteomes" id="UP001154114">
    <property type="component" value="Chromosome 8"/>
</dbReference>
<evidence type="ECO:0000313" key="1">
    <source>
        <dbReference type="EMBL" id="CAD0198036.1"/>
    </source>
</evidence>
<proteinExistence type="predicted"/>
<keyword evidence="2" id="KW-1185">Reference proteome</keyword>
<name>A0A9N8KVL7_CHRIL</name>
<reference evidence="1" key="1">
    <citation type="submission" date="2021-12" db="EMBL/GenBank/DDBJ databases">
        <authorList>
            <person name="King R."/>
        </authorList>
    </citation>
    <scope>NUCLEOTIDE SEQUENCE</scope>
</reference>
<dbReference type="EMBL" id="LR824011">
    <property type="protein sequence ID" value="CAD0198036.1"/>
    <property type="molecule type" value="Genomic_DNA"/>
</dbReference>
<organism evidence="1 2">
    <name type="scientific">Chrysodeixis includens</name>
    <name type="common">Soybean looper</name>
    <name type="synonym">Pseudoplusia includens</name>
    <dbReference type="NCBI Taxonomy" id="689277"/>
    <lineage>
        <taxon>Eukaryota</taxon>
        <taxon>Metazoa</taxon>
        <taxon>Ecdysozoa</taxon>
        <taxon>Arthropoda</taxon>
        <taxon>Hexapoda</taxon>
        <taxon>Insecta</taxon>
        <taxon>Pterygota</taxon>
        <taxon>Neoptera</taxon>
        <taxon>Endopterygota</taxon>
        <taxon>Lepidoptera</taxon>
        <taxon>Glossata</taxon>
        <taxon>Ditrysia</taxon>
        <taxon>Noctuoidea</taxon>
        <taxon>Noctuidae</taxon>
        <taxon>Plusiinae</taxon>
        <taxon>Chrysodeixis</taxon>
    </lineage>
</organism>
<evidence type="ECO:0000313" key="2">
    <source>
        <dbReference type="Proteomes" id="UP001154114"/>
    </source>
</evidence>
<protein>
    <submittedName>
        <fullName evidence="1">Uncharacterized protein</fullName>
    </submittedName>
</protein>
<dbReference type="AlphaFoldDB" id="A0A9N8KVL7"/>
<dbReference type="OrthoDB" id="6136790at2759"/>
<sequence length="199" mass="23561">MYLYAAKLLKVHVCHRFLEKGHTQQEGDSVHALIERSSKRKMIYTPLEWYTCVRWCKGNEKPYEVIEVSANDILDFKSHTNQYTWTKNLNNEKVKWNQIRVIKVDPSDPYVMHYKYDLNEAQSMSIDCRRRAYTRNRQNNVEPLNSAYTNALPITTAKYKDLISLCEKNLIPSRYHSFYKNIAHTATENKENTNSDEED</sequence>
<dbReference type="PANTHER" id="PTHR10773">
    <property type="entry name" value="DNA-DIRECTED RNA POLYMERASES I, II, AND III SUBUNIT RPABC2"/>
    <property type="match status" value="1"/>
</dbReference>